<evidence type="ECO:0000256" key="1">
    <source>
        <dbReference type="SAM" id="MobiDB-lite"/>
    </source>
</evidence>
<keyword evidence="2" id="KW-0732">Signal</keyword>
<dbReference type="Proteomes" id="UP000515734">
    <property type="component" value="Chromosome"/>
</dbReference>
<feature type="region of interest" description="Disordered" evidence="1">
    <location>
        <begin position="190"/>
        <end position="315"/>
    </location>
</feature>
<gene>
    <name evidence="3" type="ORF">NIIDNTM18_38920</name>
</gene>
<evidence type="ECO:0000313" key="3">
    <source>
        <dbReference type="EMBL" id="BCI54614.1"/>
    </source>
</evidence>
<dbReference type="EMBL" id="AP023287">
    <property type="protein sequence ID" value="BCI54614.1"/>
    <property type="molecule type" value="Genomic_DNA"/>
</dbReference>
<evidence type="ECO:0000313" key="4">
    <source>
        <dbReference type="Proteomes" id="UP000515734"/>
    </source>
</evidence>
<organism evidence="3 4">
    <name type="scientific">Mycolicibacterium litorale</name>
    <dbReference type="NCBI Taxonomy" id="758802"/>
    <lineage>
        <taxon>Bacteria</taxon>
        <taxon>Bacillati</taxon>
        <taxon>Actinomycetota</taxon>
        <taxon>Actinomycetes</taxon>
        <taxon>Mycobacteriales</taxon>
        <taxon>Mycobacteriaceae</taxon>
        <taxon>Mycolicibacterium</taxon>
    </lineage>
</organism>
<protein>
    <recommendedName>
        <fullName evidence="5">PE-PGRS family protein</fullName>
    </recommendedName>
</protein>
<feature type="compositionally biased region" description="Acidic residues" evidence="1">
    <location>
        <begin position="190"/>
        <end position="251"/>
    </location>
</feature>
<dbReference type="AlphaFoldDB" id="A0A6S6P7M1"/>
<accession>A0A6S6P7M1</accession>
<feature type="signal peptide" evidence="2">
    <location>
        <begin position="1"/>
        <end position="20"/>
    </location>
</feature>
<reference evidence="3 4" key="1">
    <citation type="submission" date="2020-07" db="EMBL/GenBank/DDBJ databases">
        <title>Complete genome sequence of Mycolicibacterium litorale like strain isolated from cardiac implantable electronic device infection.</title>
        <authorList>
            <person name="Fukano H."/>
            <person name="Miyama H."/>
            <person name="Hoshino Y."/>
        </authorList>
    </citation>
    <scope>NUCLEOTIDE SEQUENCE [LARGE SCALE GENOMIC DNA]</scope>
    <source>
        <strain evidence="3 4">NIIDNTM18</strain>
    </source>
</reference>
<name>A0A6S6P7M1_9MYCO</name>
<feature type="chain" id="PRO_5038621601" description="PE-PGRS family protein" evidence="2">
    <location>
        <begin position="21"/>
        <end position="315"/>
    </location>
</feature>
<evidence type="ECO:0008006" key="5">
    <source>
        <dbReference type="Google" id="ProtNLM"/>
    </source>
</evidence>
<sequence length="315" mass="32696">MTVAARSWMAAGVAAISATAIVAAPALRPLPEEVTAGEVRLAAAQTVTPELRALVSAAQQLVAPQNAATNAVDYAYSVITYWTDYGVELADYALQFVPFGGLISSQIDIVYPQVIGVTDSLVYDLIDPVLENPLDLSAYIDGLIDVAVSTVTALVNVAVGEVDYFFGWLIPPLPGPQPFTAPADVRIEADAPDQEAEEADEEDEEVDAADDEEVEAGSEVDAEPEPEPEPEAEPQPEGDVETVEDLADLVGDDSGAQPATPEQPGGRGDAEGGEDEDAVGHDVTPTEDDVPAGTTEGQDDEGGQPGPQGESGEAA</sequence>
<evidence type="ECO:0000256" key="2">
    <source>
        <dbReference type="SAM" id="SignalP"/>
    </source>
</evidence>
<proteinExistence type="predicted"/>